<dbReference type="NCBIfam" id="TIGR00254">
    <property type="entry name" value="GGDEF"/>
    <property type="match status" value="1"/>
</dbReference>
<dbReference type="GO" id="GO:0052621">
    <property type="term" value="F:diguanylate cyclase activity"/>
    <property type="evidence" value="ECO:0007669"/>
    <property type="project" value="UniProtKB-EC"/>
</dbReference>
<proteinExistence type="predicted"/>
<feature type="transmembrane region" description="Helical" evidence="3">
    <location>
        <begin position="63"/>
        <end position="84"/>
    </location>
</feature>
<dbReference type="PANTHER" id="PTHR45138:SF9">
    <property type="entry name" value="DIGUANYLATE CYCLASE DGCM-RELATED"/>
    <property type="match status" value="1"/>
</dbReference>
<dbReference type="Gene3D" id="3.30.70.270">
    <property type="match status" value="1"/>
</dbReference>
<dbReference type="InterPro" id="IPR043128">
    <property type="entry name" value="Rev_trsase/Diguanyl_cyclase"/>
</dbReference>
<feature type="domain" description="GGDEF" evidence="4">
    <location>
        <begin position="173"/>
        <end position="305"/>
    </location>
</feature>
<dbReference type="EC" id="2.7.7.65" evidence="1"/>
<evidence type="ECO:0000313" key="6">
    <source>
        <dbReference type="Proteomes" id="UP000403266"/>
    </source>
</evidence>
<dbReference type="EMBL" id="VOSK01000180">
    <property type="protein sequence ID" value="MPR28906.1"/>
    <property type="molecule type" value="Genomic_DNA"/>
</dbReference>
<dbReference type="InterPro" id="IPR050469">
    <property type="entry name" value="Diguanylate_Cyclase"/>
</dbReference>
<dbReference type="AlphaFoldDB" id="A0A5N7MXS6"/>
<dbReference type="InterPro" id="IPR000160">
    <property type="entry name" value="GGDEF_dom"/>
</dbReference>
<reference evidence="5 6" key="1">
    <citation type="journal article" date="2019" name="Syst. Appl. Microbiol.">
        <title>Microvirga tunisiensis sp. nov., a root nodule symbiotic bacterium isolated from Lupinus micranthus and L. luteus grown in Northern Tunisia.</title>
        <authorList>
            <person name="Msaddak A."/>
            <person name="Rejili M."/>
            <person name="Duran D."/>
            <person name="Mars M."/>
            <person name="Palacios J.M."/>
            <person name="Ruiz-Argueso T."/>
            <person name="Rey L."/>
            <person name="Imperial J."/>
        </authorList>
    </citation>
    <scope>NUCLEOTIDE SEQUENCE [LARGE SCALE GENOMIC DNA]</scope>
    <source>
        <strain evidence="5 6">Lmie10</strain>
    </source>
</reference>
<evidence type="ECO:0000256" key="1">
    <source>
        <dbReference type="ARBA" id="ARBA00012528"/>
    </source>
</evidence>
<dbReference type="Pfam" id="PF00990">
    <property type="entry name" value="GGDEF"/>
    <property type="match status" value="1"/>
</dbReference>
<dbReference type="InterPro" id="IPR029787">
    <property type="entry name" value="Nucleotide_cyclase"/>
</dbReference>
<dbReference type="SMART" id="SM00267">
    <property type="entry name" value="GGDEF"/>
    <property type="match status" value="1"/>
</dbReference>
<comment type="caution">
    <text evidence="5">The sequence shown here is derived from an EMBL/GenBank/DDBJ whole genome shotgun (WGS) entry which is preliminary data.</text>
</comment>
<dbReference type="PANTHER" id="PTHR45138">
    <property type="entry name" value="REGULATORY COMPONENTS OF SENSORY TRANSDUCTION SYSTEM"/>
    <property type="match status" value="1"/>
</dbReference>
<keyword evidence="3" id="KW-0472">Membrane</keyword>
<gene>
    <name evidence="5" type="ORF">FS320_28220</name>
</gene>
<dbReference type="FunFam" id="3.30.70.270:FF:000001">
    <property type="entry name" value="Diguanylate cyclase domain protein"/>
    <property type="match status" value="1"/>
</dbReference>
<evidence type="ECO:0000256" key="2">
    <source>
        <dbReference type="ARBA" id="ARBA00034247"/>
    </source>
</evidence>
<keyword evidence="3" id="KW-0812">Transmembrane</keyword>
<evidence type="ECO:0000313" key="5">
    <source>
        <dbReference type="EMBL" id="MPR28906.1"/>
    </source>
</evidence>
<sequence>MASSSREQDGQPMRIYRLFNKLKRPRSYAGRVLLICFFGTHIPLITFVIWALVKNPAFGQENWADLLVLLLATLAGTAITFLLVHGMLAPVRVVSQALGDYRQNKHLPALPRGLTDEAGYMLDQVQETLEELDLTLNNLARAAETDPLTEIGNRRWLVSHAEEQIARAQRTQTPLCAILFDLDRFKAINDRYGHAKGDAVLVGVTRFVKGELRSSHLFARTGGEEFCIILPRTSLDEAFVLAEKMQKGLSGQSIARLDPGVVTASFGVVEREPDEKDRSSLLRRADDLLYQAKNDGRNQVATSTLV</sequence>
<comment type="catalytic activity">
    <reaction evidence="2">
        <text>2 GTP = 3',3'-c-di-GMP + 2 diphosphate</text>
        <dbReference type="Rhea" id="RHEA:24898"/>
        <dbReference type="ChEBI" id="CHEBI:33019"/>
        <dbReference type="ChEBI" id="CHEBI:37565"/>
        <dbReference type="ChEBI" id="CHEBI:58805"/>
        <dbReference type="EC" id="2.7.7.65"/>
    </reaction>
</comment>
<dbReference type="PROSITE" id="PS50887">
    <property type="entry name" value="GGDEF"/>
    <property type="match status" value="1"/>
</dbReference>
<feature type="transmembrane region" description="Helical" evidence="3">
    <location>
        <begin position="28"/>
        <end position="51"/>
    </location>
</feature>
<keyword evidence="6" id="KW-1185">Reference proteome</keyword>
<dbReference type="OrthoDB" id="9812260at2"/>
<organism evidence="5 6">
    <name type="scientific">Microvirga tunisiensis</name>
    <dbReference type="NCBI Taxonomy" id="2108360"/>
    <lineage>
        <taxon>Bacteria</taxon>
        <taxon>Pseudomonadati</taxon>
        <taxon>Pseudomonadota</taxon>
        <taxon>Alphaproteobacteria</taxon>
        <taxon>Hyphomicrobiales</taxon>
        <taxon>Methylobacteriaceae</taxon>
        <taxon>Microvirga</taxon>
    </lineage>
</organism>
<keyword evidence="3" id="KW-1133">Transmembrane helix</keyword>
<protein>
    <recommendedName>
        <fullName evidence="1">diguanylate cyclase</fullName>
        <ecNumber evidence="1">2.7.7.65</ecNumber>
    </recommendedName>
</protein>
<accession>A0A5N7MXS6</accession>
<dbReference type="Proteomes" id="UP000403266">
    <property type="component" value="Unassembled WGS sequence"/>
</dbReference>
<evidence type="ECO:0000256" key="3">
    <source>
        <dbReference type="SAM" id="Phobius"/>
    </source>
</evidence>
<dbReference type="CDD" id="cd01949">
    <property type="entry name" value="GGDEF"/>
    <property type="match status" value="1"/>
</dbReference>
<evidence type="ECO:0000259" key="4">
    <source>
        <dbReference type="PROSITE" id="PS50887"/>
    </source>
</evidence>
<name>A0A5N7MXS6_9HYPH</name>
<dbReference type="SUPFAM" id="SSF55073">
    <property type="entry name" value="Nucleotide cyclase"/>
    <property type="match status" value="1"/>
</dbReference>